<feature type="region of interest" description="Disordered" evidence="3">
    <location>
        <begin position="330"/>
        <end position="446"/>
    </location>
</feature>
<dbReference type="Gene3D" id="2.30.30.40">
    <property type="entry name" value="SH3 Domains"/>
    <property type="match status" value="3"/>
</dbReference>
<dbReference type="GO" id="GO:0030864">
    <property type="term" value="C:cortical actin cytoskeleton"/>
    <property type="evidence" value="ECO:0007669"/>
    <property type="project" value="TreeGrafter"/>
</dbReference>
<gene>
    <name evidence="6" type="ORF">CcCBS67573_g05338</name>
</gene>
<dbReference type="PANTHER" id="PTHR10829">
    <property type="entry name" value="CORTACTIN AND DREBRIN"/>
    <property type="match status" value="1"/>
</dbReference>
<dbReference type="InterPro" id="IPR001452">
    <property type="entry name" value="SH3_domain"/>
</dbReference>
<evidence type="ECO:0000256" key="1">
    <source>
        <dbReference type="ARBA" id="ARBA00022443"/>
    </source>
</evidence>
<dbReference type="EMBL" id="QEAP01000188">
    <property type="protein sequence ID" value="TPX73399.1"/>
    <property type="molecule type" value="Genomic_DNA"/>
</dbReference>
<evidence type="ECO:0000313" key="6">
    <source>
        <dbReference type="EMBL" id="TPX73399.1"/>
    </source>
</evidence>
<dbReference type="InterPro" id="IPR029006">
    <property type="entry name" value="ADF-H/Gelsolin-like_dom_sf"/>
</dbReference>
<keyword evidence="1 2" id="KW-0728">SH3 domain</keyword>
<dbReference type="CDD" id="cd11281">
    <property type="entry name" value="ADF_drebrin_like"/>
    <property type="match status" value="1"/>
</dbReference>
<evidence type="ECO:0008006" key="8">
    <source>
        <dbReference type="Google" id="ProtNLM"/>
    </source>
</evidence>
<protein>
    <recommendedName>
        <fullName evidence="8">ADF-H domain-containing protein</fullName>
    </recommendedName>
</protein>
<feature type="domain" description="SH3" evidence="4">
    <location>
        <begin position="547"/>
        <end position="605"/>
    </location>
</feature>
<dbReference type="OrthoDB" id="5971719at2759"/>
<feature type="compositionally biased region" description="Basic and acidic residues" evidence="3">
    <location>
        <begin position="393"/>
        <end position="438"/>
    </location>
</feature>
<dbReference type="GO" id="GO:0051015">
    <property type="term" value="F:actin filament binding"/>
    <property type="evidence" value="ECO:0007669"/>
    <property type="project" value="TreeGrafter"/>
</dbReference>
<dbReference type="Pfam" id="PF00018">
    <property type="entry name" value="SH3_1"/>
    <property type="match status" value="1"/>
</dbReference>
<reference evidence="6 7" key="1">
    <citation type="journal article" date="2019" name="Sci. Rep.">
        <title>Comparative genomics of chytrid fungi reveal insights into the obligate biotrophic and pathogenic lifestyle of Synchytrium endobioticum.</title>
        <authorList>
            <person name="van de Vossenberg B.T.L.H."/>
            <person name="Warris S."/>
            <person name="Nguyen H.D.T."/>
            <person name="van Gent-Pelzer M.P.E."/>
            <person name="Joly D.L."/>
            <person name="van de Geest H.C."/>
            <person name="Bonants P.J.M."/>
            <person name="Smith D.S."/>
            <person name="Levesque C.A."/>
            <person name="van der Lee T.A.J."/>
        </authorList>
    </citation>
    <scope>NUCLEOTIDE SEQUENCE [LARGE SCALE GENOMIC DNA]</scope>
    <source>
        <strain evidence="6 7">CBS 675.73</strain>
    </source>
</reference>
<dbReference type="InterPro" id="IPR036028">
    <property type="entry name" value="SH3-like_dom_sf"/>
</dbReference>
<dbReference type="SMART" id="SM00326">
    <property type="entry name" value="SH3"/>
    <property type="match status" value="3"/>
</dbReference>
<organism evidence="6 7">
    <name type="scientific">Chytriomyces confervae</name>
    <dbReference type="NCBI Taxonomy" id="246404"/>
    <lineage>
        <taxon>Eukaryota</taxon>
        <taxon>Fungi</taxon>
        <taxon>Fungi incertae sedis</taxon>
        <taxon>Chytridiomycota</taxon>
        <taxon>Chytridiomycota incertae sedis</taxon>
        <taxon>Chytridiomycetes</taxon>
        <taxon>Chytridiales</taxon>
        <taxon>Chytriomycetaceae</taxon>
        <taxon>Chytriomyces</taxon>
    </lineage>
</organism>
<evidence type="ECO:0000256" key="2">
    <source>
        <dbReference type="PROSITE-ProRule" id="PRU00192"/>
    </source>
</evidence>
<name>A0A507FAQ1_9FUNG</name>
<evidence type="ECO:0000313" key="7">
    <source>
        <dbReference type="Proteomes" id="UP000320333"/>
    </source>
</evidence>
<dbReference type="Gene3D" id="3.40.20.10">
    <property type="entry name" value="Severin"/>
    <property type="match status" value="1"/>
</dbReference>
<evidence type="ECO:0000259" key="4">
    <source>
        <dbReference type="PROSITE" id="PS50002"/>
    </source>
</evidence>
<dbReference type="SUPFAM" id="SSF55753">
    <property type="entry name" value="Actin depolymerizing proteins"/>
    <property type="match status" value="1"/>
</dbReference>
<dbReference type="GO" id="GO:0005884">
    <property type="term" value="C:actin filament"/>
    <property type="evidence" value="ECO:0007669"/>
    <property type="project" value="TreeGrafter"/>
</dbReference>
<evidence type="ECO:0000259" key="5">
    <source>
        <dbReference type="PROSITE" id="PS51263"/>
    </source>
</evidence>
<feature type="domain" description="SH3" evidence="4">
    <location>
        <begin position="457"/>
        <end position="517"/>
    </location>
</feature>
<keyword evidence="7" id="KW-1185">Reference proteome</keyword>
<dbReference type="PRINTS" id="PR00452">
    <property type="entry name" value="SH3DOMAIN"/>
</dbReference>
<dbReference type="GO" id="GO:0030833">
    <property type="term" value="P:regulation of actin filament polymerization"/>
    <property type="evidence" value="ECO:0007669"/>
    <property type="project" value="TreeGrafter"/>
</dbReference>
<feature type="compositionally biased region" description="Polar residues" evidence="3">
    <location>
        <begin position="353"/>
        <end position="364"/>
    </location>
</feature>
<dbReference type="Pfam" id="PF00241">
    <property type="entry name" value="Cofilin_ADF"/>
    <property type="match status" value="1"/>
</dbReference>
<feature type="domain" description="SH3" evidence="4">
    <location>
        <begin position="257"/>
        <end position="317"/>
    </location>
</feature>
<dbReference type="STRING" id="246404.A0A507FAQ1"/>
<proteinExistence type="predicted"/>
<comment type="caution">
    <text evidence="6">The sequence shown here is derived from an EMBL/GenBank/DDBJ whole genome shotgun (WGS) entry which is preliminary data.</text>
</comment>
<feature type="domain" description="ADF-H" evidence="5">
    <location>
        <begin position="2"/>
        <end position="132"/>
    </location>
</feature>
<dbReference type="SUPFAM" id="SSF50044">
    <property type="entry name" value="SH3-domain"/>
    <property type="match status" value="3"/>
</dbReference>
<dbReference type="InterPro" id="IPR002108">
    <property type="entry name" value="ADF-H"/>
</dbReference>
<dbReference type="PROSITE" id="PS50002">
    <property type="entry name" value="SH3"/>
    <property type="match status" value="3"/>
</dbReference>
<dbReference type="PRINTS" id="PR00499">
    <property type="entry name" value="P67PHOX"/>
</dbReference>
<dbReference type="CDD" id="cd11819">
    <property type="entry name" value="SH3_Cortactin_like"/>
    <property type="match status" value="2"/>
</dbReference>
<sequence>MDQQIGFPRAVSDEFQSILSEQSRTNWAIFGYDRMSNDLKVIESGDGGLDELAEEWDDSKILYAVARVVEPISNLPKTVFISWCGDGVPVAKKGLFHHHVNDAVKFFKGFHVHINARAEIDVTPDAIMKKIRDSSGAKYSIHNEGAKKPAPVAPVGASYTPVQTAPKPFVSTPAAFNKPTSSYTPPSFNKPAVQASPAVFNRPAVSPSYGSTPSAQFNKPVASPSTASAPAVSRFAPAPYSPSTPVAVAAPAPVIPSTGINAKAIFTYTPQEANELSFNEGDIITAIEKVDEGWWQGKNPAGVVGLFPMNYVEEITQAAPVPAPAPAPVLFNRPSVSQNQQQQPPLFNRPAATPTSPTYMSNAANKWLGDDDTAEPKAKSGYASTFASMSIPGEDKVAAEKERREREDRELRERAEAESRAREARERKEAEEREEKQRAAALSAAAAPPAPAFAAAPFGMSARAMYAYDAQEDNEITFAEGELITAIEKLDEGWWQGTNGAGRVGLFPAAYVEEVSGAAQPVVQAYEAPAPAHEAFVPEVPAPQANEGHIEAIALYDYAATEENEVSFSAGDRITNVVFISDDWWQGRVGGIDGLFPGNYVEVQK</sequence>
<dbReference type="PROSITE" id="PS51263">
    <property type="entry name" value="ADF_H"/>
    <property type="match status" value="1"/>
</dbReference>
<evidence type="ECO:0000256" key="3">
    <source>
        <dbReference type="SAM" id="MobiDB-lite"/>
    </source>
</evidence>
<dbReference type="Pfam" id="PF14604">
    <property type="entry name" value="SH3_9"/>
    <property type="match status" value="2"/>
</dbReference>
<dbReference type="AlphaFoldDB" id="A0A507FAQ1"/>
<dbReference type="Proteomes" id="UP000320333">
    <property type="component" value="Unassembled WGS sequence"/>
</dbReference>
<accession>A0A507FAQ1</accession>
<dbReference type="SMART" id="SM00102">
    <property type="entry name" value="ADF"/>
    <property type="match status" value="1"/>
</dbReference>
<dbReference type="GO" id="GO:0030427">
    <property type="term" value="C:site of polarized growth"/>
    <property type="evidence" value="ECO:0007669"/>
    <property type="project" value="TreeGrafter"/>
</dbReference>
<dbReference type="PANTHER" id="PTHR10829:SF25">
    <property type="entry name" value="DREBRIN-LIKE PROTEIN"/>
    <property type="match status" value="1"/>
</dbReference>